<keyword evidence="8" id="KW-0509">mRNA transport</keyword>
<dbReference type="EC" id="2.3.2.26" evidence="4"/>
<dbReference type="GO" id="GO:0005737">
    <property type="term" value="C:cytoplasm"/>
    <property type="evidence" value="ECO:0007669"/>
    <property type="project" value="TreeGrafter"/>
</dbReference>
<sequence length="4265" mass="475306">MSTDSESARRTAEARAAVTASLVSVGSSVDNEMRTRAADLHRNSEAIAKQEKELAKQTAALAKESAQWQKLADGSTKKLNEIGDIQNWAEMLERDLLVLEETLRLLTYLPLGDYLSDALAPASRFPSEQTPRYVATEQLSSVAVNNHARPGTPKKAVHKTRACTVVSCKVARTAARQLDSGSFSACEPACGPRLHLPTPAALRVCSPISKLFRHTKPPLHCFQSPRLSTARCTCFPARQSAFPSRLGFRAPGGAMKIKKQATSRHESTLSPMIADFVKATESIPLYQIPAHLASFPKLWPFPRGDTYHWIPVLNRFDHILELFIGIYDLENGPQTQPFQRQLLLQGDAEEGATPQPATADILDKLHITLDGDRELIEQILGFTRLLLENCGNRSLYSSSGHLDKLLNSTSVSLVKATLRLSLRLSQRYYSARMRLAPATLHPTLLASHYNINLEKIQKLAAPLPKGPSAAPPPFATPVGKGKDKASGDRRNENDRVSSTDMVGLFTLPEVSIRQEFGGVAITYYEPSPVSEENQAPSTEATAPTTPTPVRRTSSMNPQQTPRQSRDIASVDSPVTPAFTPGEFGASRPTGAKSFDQTSDHVLSSDIHELVKKAIEVLPENVHYEFLHKVRSAKTLVTGKSGREDGISIRMLAIANLAYVYGEKDFHAKLGQQDSDEPRRLQWAYQLSDLVHPPSSGDGAVSIEVQTYALNALEALAKHKSKSADICTALSVNVNHGVLFYVVRKLVADLAVEDGAEVDNQQDDWREALFSLLNTLPTSQARTGDGMVSAGLIEILADVLKLRTAKAERNHPKILNFLDTFVHNLREAFQALVDAKGLDIIADLVFYEITTAQKLAEEGKGIPDQYKTQLTDYRIPFHHQQTLRWVFKFMNHMLSHTGGGNFDRQMRNLIDSNPLQQGLKMVLSNANVFGSTVWSMAVNILTTFIHNEPTSFAVINDAGLSTALLETVSGEKIPDVATDSADQEATPAGDTESREQEATPPRPARVYPPRDSGVPLASGILPVAEAISTIPPAFGAICLAEAGMKQFQSSAALKHFFEIFESPAHVKALGTDPEIPTIIGNSFDELVRHHPPLKNTVLTSLSEMVARVVRICFDKAEKEGAGTKLYYEEQDGKTYVCGGKLSLSGPEGFVHKQLSQQATLETDVVMTDAQDTISNPTEPVALDDIIETEDRNTGPSTSQYISVVCRFLGGFFTNNAMCAAYIETDGVETILDLATLPCLDARLSETQTTSDEFARVIQVLVEQKPHIVVPALLKRTQHALDRLEPLMSHTYNEGSGFFSVFTGVNSSSDADKLAIRDQGTHYVKSLLVVHTLVSALTTTFQGQMFSTRSSHNISGQVNLSDMYARIVNSLGRLQRSCVWEEILLQKNMPVEWEKETRVKSSGFGTVEADNVFNLGNSDRPTEPPAGSNPEESTNTTTAEPSSEVSTLSQNSARFKNTQILRYLLSKIPPGIGPFFQSLGKLLLFRRSLEYYQRQGAIIVGDQLAQAAIDQLQFEAPKTFASAEDRYAYWIVILTSLSQLIIDNNMDRVSPQALTLILVSFRNLGGFTVLGDILNTFFESAKDVIQTQGEQPSEEYQRLLNLSLGGVKIVLAFYAQIVNAKVINEATQTTAMQSRPDRDRERADFFLAPQFIVELRHAVIKPVQKIWNSDLLDKATTSIVKTSINILKTVLDGDGESGAYKSVDKIPKRSKPTIKPWKPRNNDSISRLKESRQYPESLAEEALFRCCDNFNTAREYCQNQVSDIRASRNPIPQYEVEARRSSNVSPSRAEVIVPEHAENTSTSASEESNEATEGWTAQGSQSVVMEDADVSQDVQGHAVDAPVPERKPAESLTTTLDSLAYQKRMLTGNLAEPVAIDDLDTERATVRGNVVDRSLDILNSHSDVTFELADLITAAVAKASEPANLRTEIGSTLIQSLISLQMEEDFREQGKKIAASAHLLALTIQDKDFYEAIVEELKENFTVFLDFIKVFPNQAPEESSPWIGQVLVIMERLLAEDQLPPQITWTPPTNDDSTHEATVEAPPEPIVGLDEKNQLFDALIEVLPHIGKDESLALSIMRVMVMLTRTRKIAQRLAEKRNVQRLFMMVRQLAGITNEGLRSAFMIALRHIIEDDTMIRQIMRSEIQQMFDSRDRRQTDTTGYTRQMYYLAIRAPEIFVEVTNEKLQLARFDPNQRPQTLILKKAESASEGEDSNVTGASNEVAESDQPKETSEAPKQPVLERTKTSDLKLPIVENPDGIIHYLLCELLAYKEVEDKPAPVKAPEKSEETQQPSEPPQPTQPSQSSGATPSSSSNPSSTSTEPTKPEKVEFKAENHPIYVYRCFILKCLAELLQSYNRTKIEFINFSRKADPYTTTPSKPRSGVLNYLLNVLVPVGSLNHEGDLPFKKKLATSSCAIDVIVSLCAKTGEQGVSRPGPDQSPYNETEPELLFVRKFVLEHCLKAFKDAGNSEEALDMKYSRLLGIADIFSKLVSQRPNGEMLNQNADLTPTLKQMAKIMYEKNFITILTTAIADVDLNFPNAKRVVKYILKPLKWLTYVGMDLSTRYDTSSTPDTADEYEISSASDDDLMDTTREETPDLFRNSTLGMFDPNNESESDEDEDEEDEDEDLYGDAYADDMDFEEEIELGDNDEVVSEDEEMEVDLGDIGPIEGLPGDVDVEIELDDDDGEDMGSNDESQSDDGDDSGEDDDEDDDDDMDDDDEDMDDLDDMEEITGDDENASLADDREDSWSDDGAFPDGEPNLPPALGFVLDRPQLLDQMRQDGLEDLLDEDMQEDEGKRGCYTLDMQLLTFPDEEDEEDFDEEDIVYDPGMEDDDEGMHEMGWDWNEPAPPSRHLHRLSPWMFPGGPDNRVLVPAYRSHRPGAGPRMADDGVNPLLQRSGRASGRHGEPSAANNSDWVHAIEGRGPRLFAADNGPVSFINNLLNAMSQGTMHVPNGTVHLSFNNLPLGPHGFTPPFDPTFRRDTRARDHHLGRSAREDPQSSVAFAKAYTHQRWQEEARILYGPGAIEKSQRVVNSILKLMVPPAVEAQKKRLAEREAEIERRRKEEQERKEQKEREEREEKERQERERIEAEREAAAAAAQSGQAEGEAGQQTGSSTANDSESQAMEGVESAESDAKEDEPEQSAEPRERVNVTLRGQTFDITDLGIDLEYLEALPEELRYEVLMQQITEHNLQARANRREREREERAAAAQTQGESQEQPAGDEQTAGIDDDFLAALPPDIRNELIQQQAQEQRRREREEQRRRTQANAPPQADDIDTASFLASLDPALRQAVLMEQDDDVLRQLPPEISAEARSYGADRRLNQFDYLPSGFRRSGDRGAARDVQFQKRKARPCVQMLDKAGVATLLRLMFIPQQGSAKASLTQILRYVCENRQNRAEVISILLSILQDGSADVNAVERSFAQLSLRAKQTQQQASDKTPKFSRKNGAFSINSDVSPLMVVQQCLNTLTQLTEKNPAVWTFFLTEHETGVGFKNRANRKGKTKETKATKYPVNALLSLLDRKLIIESSSIMEQLTTLLRIITVPLQHLKKDKDKADDEAEKKDESTNPPESSTPPQSTTNTEQPATEQQQSGDVEMSTAPENEGAAAAVTEGEGSSLKAETSKAEEDKKKHRNLAPPEIPENNLRLVAKILAARECSSKVFQETLSVISNLSPIPGAKEVFGQELLGIAQELARSILRDLDDLTAQVTNAASPTDVQGLALSKFSPASSDQTKLLRALTALDYLFDPTRDNKEQSGAEALEPAQKDDILMSLYEDSAFAPLWNKLSDCLTVIRQRGNMLNIATTLLPLIETLMVVCKNTTLKDAPLNKLATKDFALSSPPPESKMESLFFNFTEDHRKILNDLVRQNPKLMSGTFSLLVKNSKVLEFDNKRNYFTRKLHARTPDRQQHPPLQLAVRRDQVFLDSFKSLYFKTADEMKYGKLSIRFHGEEGVDAGGVTREWFQVIARQMFNPDYALFIPVASDRTTFHPNRLSGINPEHSMFFKFIGRVIGKALYEGRVLDCHFSRAVYKRILSRPVNVKDMESLDEEYYKSLVWILNNDPTDVIPETFSVETERFGETEIVDLVENGRNIPLNEENKHDYVRLVTEYRLTGAVQEQLEHFLKGFHDIIPAELVSIFSEQELELLISGLPDINVEDWKANTEYSNYTPNSPQIHWFWRAVRSFDKEEQAKLLQFVTGTSKVPLNGFKELEGMNGFSKFNIHRDYGSKDRLPSSHTCFNQLDLPEYDDYESLKKALYTAMTAGGEYFGFA</sequence>
<evidence type="ECO:0000313" key="14">
    <source>
        <dbReference type="EMBL" id="KAK3215404.1"/>
    </source>
</evidence>
<feature type="compositionally biased region" description="Basic and acidic residues" evidence="12">
    <location>
        <begin position="3546"/>
        <end position="3562"/>
    </location>
</feature>
<feature type="region of interest" description="Disordered" evidence="12">
    <location>
        <begin position="3191"/>
        <end position="3223"/>
    </location>
</feature>
<feature type="region of interest" description="Disordered" evidence="12">
    <location>
        <begin position="528"/>
        <end position="592"/>
    </location>
</feature>
<dbReference type="GO" id="GO:0005634">
    <property type="term" value="C:nucleus"/>
    <property type="evidence" value="ECO:0007669"/>
    <property type="project" value="UniProtKB-SubCell"/>
</dbReference>
<comment type="similarity">
    <text evidence="10">Belongs to the UPL family. TOM1/PTR1 subfamily.</text>
</comment>
<feature type="compositionally biased region" description="Polar residues" evidence="12">
    <location>
        <begin position="1428"/>
        <end position="1448"/>
    </location>
</feature>
<dbReference type="Pfam" id="PF06025">
    <property type="entry name" value="DUF913"/>
    <property type="match status" value="1"/>
</dbReference>
<feature type="compositionally biased region" description="Acidic residues" evidence="12">
    <location>
        <begin position="2642"/>
        <end position="2658"/>
    </location>
</feature>
<dbReference type="Gene3D" id="3.90.1750.10">
    <property type="entry name" value="Hect, E3 ligase catalytic domains"/>
    <property type="match status" value="1"/>
</dbReference>
<evidence type="ECO:0000256" key="8">
    <source>
        <dbReference type="ARBA" id="ARBA00022816"/>
    </source>
</evidence>
<dbReference type="Pfam" id="PF06012">
    <property type="entry name" value="DUF908"/>
    <property type="match status" value="1"/>
</dbReference>
<feature type="region of interest" description="Disordered" evidence="12">
    <location>
        <begin position="2560"/>
        <end position="2622"/>
    </location>
</feature>
<evidence type="ECO:0000256" key="5">
    <source>
        <dbReference type="ARBA" id="ARBA00022448"/>
    </source>
</evidence>
<feature type="region of interest" description="Disordered" evidence="12">
    <location>
        <begin position="973"/>
        <end position="1009"/>
    </location>
</feature>
<feature type="compositionally biased region" description="Low complexity" evidence="12">
    <location>
        <begin position="3598"/>
        <end position="3611"/>
    </location>
</feature>
<dbReference type="SMART" id="SM00119">
    <property type="entry name" value="HECTc"/>
    <property type="match status" value="1"/>
</dbReference>
<feature type="region of interest" description="Disordered" evidence="12">
    <location>
        <begin position="2642"/>
        <end position="2762"/>
    </location>
</feature>
<feature type="compositionally biased region" description="Basic and acidic residues" evidence="12">
    <location>
        <begin position="480"/>
        <end position="497"/>
    </location>
</feature>
<dbReference type="PROSITE" id="PS50237">
    <property type="entry name" value="HECT"/>
    <property type="match status" value="1"/>
</dbReference>
<feature type="region of interest" description="Disordered" evidence="12">
    <location>
        <begin position="2200"/>
        <end position="2238"/>
    </location>
</feature>
<feature type="compositionally biased region" description="Basic and acidic residues" evidence="12">
    <location>
        <begin position="2274"/>
        <end position="2284"/>
    </location>
</feature>
<feature type="region of interest" description="Disordered" evidence="12">
    <location>
        <begin position="1792"/>
        <end position="1816"/>
    </location>
</feature>
<dbReference type="CDD" id="cd00078">
    <property type="entry name" value="HECTc"/>
    <property type="match status" value="1"/>
</dbReference>
<dbReference type="GO" id="GO:0061630">
    <property type="term" value="F:ubiquitin protein ligase activity"/>
    <property type="evidence" value="ECO:0007669"/>
    <property type="project" value="UniProtKB-EC"/>
</dbReference>
<evidence type="ECO:0000256" key="11">
    <source>
        <dbReference type="PROSITE-ProRule" id="PRU00104"/>
    </source>
</evidence>
<accession>A0AAN6M2Y4</accession>
<gene>
    <name evidence="14" type="ORF">GRF29_19g3118559</name>
</gene>
<feature type="compositionally biased region" description="Low complexity" evidence="12">
    <location>
        <begin position="535"/>
        <end position="554"/>
    </location>
</feature>
<keyword evidence="7 11" id="KW-0833">Ubl conjugation pathway</keyword>
<dbReference type="EMBL" id="WVTA01000003">
    <property type="protein sequence ID" value="KAK3215404.1"/>
    <property type="molecule type" value="Genomic_DNA"/>
</dbReference>
<feature type="compositionally biased region" description="Polar residues" evidence="12">
    <location>
        <begin position="3109"/>
        <end position="3120"/>
    </location>
</feature>
<evidence type="ECO:0000256" key="7">
    <source>
        <dbReference type="ARBA" id="ARBA00022786"/>
    </source>
</evidence>
<keyword evidence="5" id="KW-0813">Transport</keyword>
<dbReference type="Pfam" id="PF06320">
    <property type="entry name" value="GCN5L1"/>
    <property type="match status" value="1"/>
</dbReference>
<evidence type="ECO:0000256" key="4">
    <source>
        <dbReference type="ARBA" id="ARBA00012485"/>
    </source>
</evidence>
<feature type="compositionally biased region" description="Low complexity" evidence="12">
    <location>
        <begin position="3563"/>
        <end position="3581"/>
    </location>
</feature>
<dbReference type="PANTHER" id="PTHR11254">
    <property type="entry name" value="HECT DOMAIN UBIQUITIN-PROTEIN LIGASE"/>
    <property type="match status" value="1"/>
</dbReference>
<feature type="compositionally biased region" description="Basic and acidic residues" evidence="12">
    <location>
        <begin position="2222"/>
        <end position="2238"/>
    </location>
</feature>
<dbReference type="InterPro" id="IPR000569">
    <property type="entry name" value="HECT_dom"/>
</dbReference>
<feature type="region of interest" description="Disordered" evidence="12">
    <location>
        <begin position="2274"/>
        <end position="2324"/>
    </location>
</feature>
<feature type="compositionally biased region" description="Basic and acidic residues" evidence="12">
    <location>
        <begin position="3249"/>
        <end position="3260"/>
    </location>
</feature>
<keyword evidence="15" id="KW-1185">Reference proteome</keyword>
<dbReference type="Gene3D" id="3.30.2160.10">
    <property type="entry name" value="Hect, E3 ligase catalytic domain"/>
    <property type="match status" value="1"/>
</dbReference>
<feature type="region of interest" description="Disordered" evidence="12">
    <location>
        <begin position="3057"/>
        <end position="3148"/>
    </location>
</feature>
<proteinExistence type="inferred from homology"/>
<dbReference type="InterPro" id="IPR010309">
    <property type="entry name" value="E3_Ub_ligase_DUF908"/>
</dbReference>
<dbReference type="Pfam" id="PF00632">
    <property type="entry name" value="HECT"/>
    <property type="match status" value="1"/>
</dbReference>
<feature type="compositionally biased region" description="Acidic residues" evidence="12">
    <location>
        <begin position="2607"/>
        <end position="2622"/>
    </location>
</feature>
<feature type="region of interest" description="Disordered" evidence="12">
    <location>
        <begin position="462"/>
        <end position="497"/>
    </location>
</feature>
<feature type="compositionally biased region" description="Low complexity" evidence="12">
    <location>
        <begin position="2296"/>
        <end position="2318"/>
    </location>
</feature>
<feature type="compositionally biased region" description="Basic and acidic residues" evidence="12">
    <location>
        <begin position="3194"/>
        <end position="3204"/>
    </location>
</feature>
<feature type="compositionally biased region" description="Acidic residues" evidence="12">
    <location>
        <begin position="2569"/>
        <end position="2584"/>
    </location>
</feature>
<feature type="active site" description="Glycyl thioester intermediate" evidence="11">
    <location>
        <position position="4232"/>
    </location>
</feature>
<reference evidence="14 15" key="1">
    <citation type="submission" date="2021-02" db="EMBL/GenBank/DDBJ databases">
        <title>Genome assembly of Pseudopithomyces chartarum.</title>
        <authorList>
            <person name="Jauregui R."/>
            <person name="Singh J."/>
            <person name="Voisey C."/>
        </authorList>
    </citation>
    <scope>NUCLEOTIDE SEQUENCE [LARGE SCALE GENOMIC DNA]</scope>
    <source>
        <strain evidence="14 15">AGR01</strain>
    </source>
</reference>
<keyword evidence="6" id="KW-0808">Transferase</keyword>
<dbReference type="GO" id="GO:0051028">
    <property type="term" value="P:mRNA transport"/>
    <property type="evidence" value="ECO:0007669"/>
    <property type="project" value="UniProtKB-KW"/>
</dbReference>
<evidence type="ECO:0000256" key="10">
    <source>
        <dbReference type="ARBA" id="ARBA00034494"/>
    </source>
</evidence>
<dbReference type="FunFam" id="3.30.2410.10:FF:000004">
    <property type="entry name" value="E3 ubiquitin-protein ligase HUWE1, variant"/>
    <property type="match status" value="1"/>
</dbReference>
<protein>
    <recommendedName>
        <fullName evidence="4">HECT-type E3 ubiquitin transferase</fullName>
        <ecNumber evidence="4">2.3.2.26</ecNumber>
    </recommendedName>
</protein>
<feature type="compositionally biased region" description="Acidic residues" evidence="12">
    <location>
        <begin position="2671"/>
        <end position="2745"/>
    </location>
</feature>
<dbReference type="GO" id="GO:0000209">
    <property type="term" value="P:protein polyubiquitination"/>
    <property type="evidence" value="ECO:0007669"/>
    <property type="project" value="TreeGrafter"/>
</dbReference>
<dbReference type="SUPFAM" id="SSF56204">
    <property type="entry name" value="Hect, E3 ligase catalytic domain"/>
    <property type="match status" value="1"/>
</dbReference>
<comment type="catalytic activity">
    <reaction evidence="1">
        <text>S-ubiquitinyl-[E2 ubiquitin-conjugating enzyme]-L-cysteine + [acceptor protein]-L-lysine = [E2 ubiquitin-conjugating enzyme]-L-cysteine + N(6)-ubiquitinyl-[acceptor protein]-L-lysine.</text>
        <dbReference type="EC" id="2.3.2.26"/>
    </reaction>
</comment>
<evidence type="ECO:0000313" key="15">
    <source>
        <dbReference type="Proteomes" id="UP001280581"/>
    </source>
</evidence>
<comment type="caution">
    <text evidence="14">The sequence shown here is derived from an EMBL/GenBank/DDBJ whole genome shotgun (WGS) entry which is preliminary data.</text>
</comment>
<dbReference type="InterPro" id="IPR035983">
    <property type="entry name" value="Hect_E3_ubiquitin_ligase"/>
</dbReference>
<dbReference type="InterPro" id="IPR010314">
    <property type="entry name" value="E3_Ub_ligase_DUF913"/>
</dbReference>
<feature type="domain" description="HECT" evidence="13">
    <location>
        <begin position="3929"/>
        <end position="4265"/>
    </location>
</feature>
<evidence type="ECO:0000256" key="6">
    <source>
        <dbReference type="ARBA" id="ARBA00022679"/>
    </source>
</evidence>
<dbReference type="Gene3D" id="3.30.2410.10">
    <property type="entry name" value="Hect, E3 ligase catalytic domain"/>
    <property type="match status" value="1"/>
</dbReference>
<evidence type="ECO:0000256" key="3">
    <source>
        <dbReference type="ARBA" id="ARBA00004906"/>
    </source>
</evidence>
<evidence type="ECO:0000259" key="13">
    <source>
        <dbReference type="PROSITE" id="PS50237"/>
    </source>
</evidence>
<evidence type="ECO:0000256" key="12">
    <source>
        <dbReference type="SAM" id="MobiDB-lite"/>
    </source>
</evidence>
<name>A0AAN6M2Y4_9PLEO</name>
<comment type="subcellular location">
    <subcellularLocation>
        <location evidence="2">Nucleus</location>
    </subcellularLocation>
</comment>
<organism evidence="14 15">
    <name type="scientific">Pseudopithomyces chartarum</name>
    <dbReference type="NCBI Taxonomy" id="1892770"/>
    <lineage>
        <taxon>Eukaryota</taxon>
        <taxon>Fungi</taxon>
        <taxon>Dikarya</taxon>
        <taxon>Ascomycota</taxon>
        <taxon>Pezizomycotina</taxon>
        <taxon>Dothideomycetes</taxon>
        <taxon>Pleosporomycetidae</taxon>
        <taxon>Pleosporales</taxon>
        <taxon>Massarineae</taxon>
        <taxon>Didymosphaeriaceae</taxon>
        <taxon>Pseudopithomyces</taxon>
    </lineage>
</organism>
<dbReference type="GO" id="GO:0006511">
    <property type="term" value="P:ubiquitin-dependent protein catabolic process"/>
    <property type="evidence" value="ECO:0007669"/>
    <property type="project" value="TreeGrafter"/>
</dbReference>
<feature type="region of interest" description="Disordered" evidence="12">
    <location>
        <begin position="3245"/>
        <end position="3274"/>
    </location>
</feature>
<dbReference type="Pfam" id="PF14377">
    <property type="entry name" value="UBM"/>
    <property type="match status" value="3"/>
</dbReference>
<feature type="compositionally biased region" description="Basic and acidic residues" evidence="12">
    <location>
        <begin position="3057"/>
        <end position="3091"/>
    </location>
</feature>
<feature type="region of interest" description="Disordered" evidence="12">
    <location>
        <begin position="2876"/>
        <end position="2911"/>
    </location>
</feature>
<evidence type="ECO:0000256" key="9">
    <source>
        <dbReference type="ARBA" id="ARBA00023242"/>
    </source>
</evidence>
<feature type="region of interest" description="Disordered" evidence="12">
    <location>
        <begin position="3546"/>
        <end position="3634"/>
    </location>
</feature>
<comment type="pathway">
    <text evidence="3">Protein modification; protein ubiquitination.</text>
</comment>
<dbReference type="FunFam" id="3.30.2160.10:FF:000001">
    <property type="entry name" value="E3 ubiquitin-protein ligase NEDD4-like"/>
    <property type="match status" value="1"/>
</dbReference>
<keyword evidence="9" id="KW-0539">Nucleus</keyword>
<dbReference type="PANTHER" id="PTHR11254:SF67">
    <property type="entry name" value="E3 UBIQUITIN-PROTEIN LIGASE HUWE1"/>
    <property type="match status" value="1"/>
</dbReference>
<dbReference type="InterPro" id="IPR050409">
    <property type="entry name" value="E3_ubiq-protein_ligase"/>
</dbReference>
<feature type="compositionally biased region" description="Acidic residues" evidence="12">
    <location>
        <begin position="3126"/>
        <end position="3139"/>
    </location>
</feature>
<dbReference type="FunFam" id="3.90.1750.10:FF:000003">
    <property type="entry name" value="E3 ubiquitin-protein ligase UPL1"/>
    <property type="match status" value="1"/>
</dbReference>
<dbReference type="Proteomes" id="UP001280581">
    <property type="component" value="Unassembled WGS sequence"/>
</dbReference>
<dbReference type="InterPro" id="IPR025527">
    <property type="entry name" value="HUWE1/Rev1_UBM"/>
</dbReference>
<evidence type="ECO:0000256" key="2">
    <source>
        <dbReference type="ARBA" id="ARBA00004123"/>
    </source>
</evidence>
<evidence type="ECO:0000256" key="1">
    <source>
        <dbReference type="ARBA" id="ARBA00000885"/>
    </source>
</evidence>
<feature type="compositionally biased region" description="Low complexity" evidence="12">
    <location>
        <begin position="3092"/>
        <end position="3108"/>
    </location>
</feature>
<feature type="region of interest" description="Disordered" evidence="12">
    <location>
        <begin position="1411"/>
        <end position="1448"/>
    </location>
</feature>